<keyword evidence="8 11" id="KW-0413">Isomerase</keyword>
<protein>
    <recommendedName>
        <fullName evidence="4">peptidylprolyl isomerase</fullName>
        <ecNumber evidence="4">5.2.1.8</ecNumber>
    </recommendedName>
</protein>
<dbReference type="AlphaFoldDB" id="A0A644TYU4"/>
<dbReference type="GO" id="GO:0005737">
    <property type="term" value="C:cytoplasm"/>
    <property type="evidence" value="ECO:0007669"/>
    <property type="project" value="UniProtKB-SubCell"/>
</dbReference>
<dbReference type="PANTHER" id="PTHR47861">
    <property type="entry name" value="FKBP-TYPE PEPTIDYL-PROLYL CIS-TRANS ISOMERASE SLYD"/>
    <property type="match status" value="1"/>
</dbReference>
<keyword evidence="9" id="KW-0812">Transmembrane</keyword>
<keyword evidence="9" id="KW-0472">Membrane</keyword>
<reference evidence="11" key="1">
    <citation type="submission" date="2019-08" db="EMBL/GenBank/DDBJ databases">
        <authorList>
            <person name="Kucharzyk K."/>
            <person name="Murdoch R.W."/>
            <person name="Higgins S."/>
            <person name="Loffler F."/>
        </authorList>
    </citation>
    <scope>NUCLEOTIDE SEQUENCE</scope>
</reference>
<sequence>MAFICNFARLFNIVAILFVGSANIQISQKMIISKNKVVSLTYELKLDNAEGEVVDMADAAQPLVFLYGAGNMLPKFESNLAELKANDDFEFTLSSDDAYGPVIEEAVVELPIDIFMVDGKIDPDMLFVGNVIPMQDNEGRPLDGTVVSISDDKVKMDFNHPMAGKTLHFTGKILELREATAEEISHGHVHGPHGHHH</sequence>
<keyword evidence="9" id="KW-1133">Transmembrane helix</keyword>
<comment type="caution">
    <text evidence="11">The sequence shown here is derived from an EMBL/GenBank/DDBJ whole genome shotgun (WGS) entry which is preliminary data.</text>
</comment>
<evidence type="ECO:0000259" key="10">
    <source>
        <dbReference type="PROSITE" id="PS50059"/>
    </source>
</evidence>
<evidence type="ECO:0000256" key="4">
    <source>
        <dbReference type="ARBA" id="ARBA00013194"/>
    </source>
</evidence>
<dbReference type="Gene3D" id="3.10.50.40">
    <property type="match status" value="1"/>
</dbReference>
<comment type="similarity">
    <text evidence="3">Belongs to the FKBP-type PPIase family.</text>
</comment>
<evidence type="ECO:0000256" key="5">
    <source>
        <dbReference type="ARBA" id="ARBA00022490"/>
    </source>
</evidence>
<evidence type="ECO:0000256" key="9">
    <source>
        <dbReference type="SAM" id="Phobius"/>
    </source>
</evidence>
<dbReference type="EMBL" id="VSSQ01000064">
    <property type="protein sequence ID" value="MPL72138.1"/>
    <property type="molecule type" value="Genomic_DNA"/>
</dbReference>
<comment type="subcellular location">
    <subcellularLocation>
        <location evidence="2">Cytoplasm</location>
    </subcellularLocation>
</comment>
<dbReference type="GO" id="GO:0042026">
    <property type="term" value="P:protein refolding"/>
    <property type="evidence" value="ECO:0007669"/>
    <property type="project" value="UniProtKB-ARBA"/>
</dbReference>
<name>A0A644TYU4_9ZZZZ</name>
<keyword evidence="7" id="KW-0143">Chaperone</keyword>
<proteinExistence type="inferred from homology"/>
<evidence type="ECO:0000256" key="2">
    <source>
        <dbReference type="ARBA" id="ARBA00004496"/>
    </source>
</evidence>
<dbReference type="EC" id="5.2.1.8" evidence="4"/>
<evidence type="ECO:0000256" key="3">
    <source>
        <dbReference type="ARBA" id="ARBA00006577"/>
    </source>
</evidence>
<dbReference type="GO" id="GO:0003755">
    <property type="term" value="F:peptidyl-prolyl cis-trans isomerase activity"/>
    <property type="evidence" value="ECO:0007669"/>
    <property type="project" value="UniProtKB-KW"/>
</dbReference>
<evidence type="ECO:0000256" key="6">
    <source>
        <dbReference type="ARBA" id="ARBA00023110"/>
    </source>
</evidence>
<accession>A0A644TYU4</accession>
<dbReference type="PANTHER" id="PTHR47861:SF3">
    <property type="entry name" value="FKBP-TYPE PEPTIDYL-PROLYL CIS-TRANS ISOMERASE SLYD"/>
    <property type="match status" value="1"/>
</dbReference>
<evidence type="ECO:0000256" key="8">
    <source>
        <dbReference type="ARBA" id="ARBA00023235"/>
    </source>
</evidence>
<evidence type="ECO:0000313" key="11">
    <source>
        <dbReference type="EMBL" id="MPL72138.1"/>
    </source>
</evidence>
<feature type="domain" description="PPIase FKBP-type" evidence="10">
    <location>
        <begin position="35"/>
        <end position="131"/>
    </location>
</feature>
<gene>
    <name evidence="11" type="primary">slyD_4</name>
    <name evidence="11" type="ORF">SDC9_17918</name>
</gene>
<organism evidence="11">
    <name type="scientific">bioreactor metagenome</name>
    <dbReference type="NCBI Taxonomy" id="1076179"/>
    <lineage>
        <taxon>unclassified sequences</taxon>
        <taxon>metagenomes</taxon>
        <taxon>ecological metagenomes</taxon>
    </lineage>
</organism>
<keyword evidence="6" id="KW-0697">Rotamase</keyword>
<evidence type="ECO:0000256" key="1">
    <source>
        <dbReference type="ARBA" id="ARBA00000971"/>
    </source>
</evidence>
<dbReference type="PROSITE" id="PS50059">
    <property type="entry name" value="FKBP_PPIASE"/>
    <property type="match status" value="1"/>
</dbReference>
<evidence type="ECO:0000256" key="7">
    <source>
        <dbReference type="ARBA" id="ARBA00023186"/>
    </source>
</evidence>
<keyword evidence="5" id="KW-0963">Cytoplasm</keyword>
<dbReference type="InterPro" id="IPR001179">
    <property type="entry name" value="PPIase_FKBP_dom"/>
</dbReference>
<dbReference type="Pfam" id="PF00254">
    <property type="entry name" value="FKBP_C"/>
    <property type="match status" value="1"/>
</dbReference>
<feature type="transmembrane region" description="Helical" evidence="9">
    <location>
        <begin position="6"/>
        <end position="26"/>
    </location>
</feature>
<comment type="catalytic activity">
    <reaction evidence="1">
        <text>[protein]-peptidylproline (omega=180) = [protein]-peptidylproline (omega=0)</text>
        <dbReference type="Rhea" id="RHEA:16237"/>
        <dbReference type="Rhea" id="RHEA-COMP:10747"/>
        <dbReference type="Rhea" id="RHEA-COMP:10748"/>
        <dbReference type="ChEBI" id="CHEBI:83833"/>
        <dbReference type="ChEBI" id="CHEBI:83834"/>
        <dbReference type="EC" id="5.2.1.8"/>
    </reaction>
</comment>
<dbReference type="InterPro" id="IPR046357">
    <property type="entry name" value="PPIase_dom_sf"/>
</dbReference>
<dbReference type="SUPFAM" id="SSF54534">
    <property type="entry name" value="FKBP-like"/>
    <property type="match status" value="1"/>
</dbReference>